<dbReference type="GO" id="GO:0004497">
    <property type="term" value="F:monooxygenase activity"/>
    <property type="evidence" value="ECO:0007669"/>
    <property type="project" value="UniProtKB-KW"/>
</dbReference>
<accession>A0A9W9U7V6</accession>
<dbReference type="Pfam" id="PF01494">
    <property type="entry name" value="FAD_binding_3"/>
    <property type="match status" value="1"/>
</dbReference>
<proteinExistence type="inferred from homology"/>
<dbReference type="InterPro" id="IPR050493">
    <property type="entry name" value="FAD-dep_Monooxygenase_BioMet"/>
</dbReference>
<dbReference type="Gene3D" id="3.50.50.60">
    <property type="entry name" value="FAD/NAD(P)-binding domain"/>
    <property type="match status" value="1"/>
</dbReference>
<reference evidence="8" key="1">
    <citation type="submission" date="2022-12" db="EMBL/GenBank/DDBJ databases">
        <authorList>
            <person name="Petersen C."/>
        </authorList>
    </citation>
    <scope>NUCLEOTIDE SEQUENCE</scope>
    <source>
        <strain evidence="8">IBT 21472</strain>
    </source>
</reference>
<reference evidence="8" key="2">
    <citation type="journal article" date="2023" name="IMA Fungus">
        <title>Comparative genomic study of the Penicillium genus elucidates a diverse pangenome and 15 lateral gene transfer events.</title>
        <authorList>
            <person name="Petersen C."/>
            <person name="Sorensen T."/>
            <person name="Nielsen M.R."/>
            <person name="Sondergaard T.E."/>
            <person name="Sorensen J.L."/>
            <person name="Fitzpatrick D.A."/>
            <person name="Frisvad J.C."/>
            <person name="Nielsen K.L."/>
        </authorList>
    </citation>
    <scope>NUCLEOTIDE SEQUENCE</scope>
    <source>
        <strain evidence="8">IBT 21472</strain>
    </source>
</reference>
<keyword evidence="4" id="KW-0560">Oxidoreductase</keyword>
<keyword evidence="6" id="KW-0472">Membrane</keyword>
<evidence type="ECO:0000256" key="5">
    <source>
        <dbReference type="ARBA" id="ARBA00023033"/>
    </source>
</evidence>
<dbReference type="AlphaFoldDB" id="A0A9W9U7V6"/>
<keyword evidence="6" id="KW-1133">Transmembrane helix</keyword>
<dbReference type="InterPro" id="IPR036188">
    <property type="entry name" value="FAD/NAD-bd_sf"/>
</dbReference>
<dbReference type="PANTHER" id="PTHR13789">
    <property type="entry name" value="MONOOXYGENASE"/>
    <property type="match status" value="1"/>
</dbReference>
<dbReference type="GO" id="GO:0071949">
    <property type="term" value="F:FAD binding"/>
    <property type="evidence" value="ECO:0007669"/>
    <property type="project" value="InterPro"/>
</dbReference>
<dbReference type="Proteomes" id="UP001147746">
    <property type="component" value="Unassembled WGS sequence"/>
</dbReference>
<keyword evidence="2" id="KW-0285">Flavoprotein</keyword>
<feature type="transmembrane region" description="Helical" evidence="6">
    <location>
        <begin position="20"/>
        <end position="36"/>
    </location>
</feature>
<protein>
    <submittedName>
        <fullName evidence="8">Salicylate hydroxylase</fullName>
    </submittedName>
</protein>
<sequence>MDTFQDDFDWSFKAKHPFKVIVVGAGIAGLAVALGLKKAGHEVVILERVHQIAEVGAGIQVAPNAARILGRLGLLSEVMEKANVLDKNSLRRYANNEELGTAPLMPQVGQKYHAPLAVIHRGDLQRILLDGVQAAGVELRTSSRAPAHG</sequence>
<evidence type="ECO:0000313" key="8">
    <source>
        <dbReference type="EMBL" id="KAJ5323462.1"/>
    </source>
</evidence>
<evidence type="ECO:0000256" key="6">
    <source>
        <dbReference type="SAM" id="Phobius"/>
    </source>
</evidence>
<dbReference type="InterPro" id="IPR002938">
    <property type="entry name" value="FAD-bd"/>
</dbReference>
<organism evidence="8 9">
    <name type="scientific">Penicillium atrosanguineum</name>
    <dbReference type="NCBI Taxonomy" id="1132637"/>
    <lineage>
        <taxon>Eukaryota</taxon>
        <taxon>Fungi</taxon>
        <taxon>Dikarya</taxon>
        <taxon>Ascomycota</taxon>
        <taxon>Pezizomycotina</taxon>
        <taxon>Eurotiomycetes</taxon>
        <taxon>Eurotiomycetidae</taxon>
        <taxon>Eurotiales</taxon>
        <taxon>Aspergillaceae</taxon>
        <taxon>Penicillium</taxon>
    </lineage>
</organism>
<keyword evidence="5" id="KW-0503">Monooxygenase</keyword>
<feature type="domain" description="FAD-binding" evidence="7">
    <location>
        <begin position="19"/>
        <end position="145"/>
    </location>
</feature>
<dbReference type="SUPFAM" id="SSF51905">
    <property type="entry name" value="FAD/NAD(P)-binding domain"/>
    <property type="match status" value="1"/>
</dbReference>
<keyword evidence="6" id="KW-0812">Transmembrane</keyword>
<gene>
    <name evidence="8" type="ORF">N7476_002062</name>
</gene>
<evidence type="ECO:0000256" key="3">
    <source>
        <dbReference type="ARBA" id="ARBA00022827"/>
    </source>
</evidence>
<evidence type="ECO:0000256" key="2">
    <source>
        <dbReference type="ARBA" id="ARBA00022630"/>
    </source>
</evidence>
<name>A0A9W9U7V6_9EURO</name>
<keyword evidence="3" id="KW-0274">FAD</keyword>
<evidence type="ECO:0000256" key="4">
    <source>
        <dbReference type="ARBA" id="ARBA00023002"/>
    </source>
</evidence>
<evidence type="ECO:0000313" key="9">
    <source>
        <dbReference type="Proteomes" id="UP001147746"/>
    </source>
</evidence>
<dbReference type="PANTHER" id="PTHR13789:SF147">
    <property type="entry name" value="PUTATIVE (AFU_ORTHOLOGUE AFUA_2G01950)-RELATED"/>
    <property type="match status" value="1"/>
</dbReference>
<comment type="caution">
    <text evidence="8">The sequence shown here is derived from an EMBL/GenBank/DDBJ whole genome shotgun (WGS) entry which is preliminary data.</text>
</comment>
<dbReference type="EMBL" id="JAPZBO010000002">
    <property type="protein sequence ID" value="KAJ5323462.1"/>
    <property type="molecule type" value="Genomic_DNA"/>
</dbReference>
<comment type="similarity">
    <text evidence="1">Belongs to the paxM FAD-dependent monooxygenase family.</text>
</comment>
<evidence type="ECO:0000256" key="1">
    <source>
        <dbReference type="ARBA" id="ARBA00007992"/>
    </source>
</evidence>
<keyword evidence="9" id="KW-1185">Reference proteome</keyword>
<evidence type="ECO:0000259" key="7">
    <source>
        <dbReference type="Pfam" id="PF01494"/>
    </source>
</evidence>